<evidence type="ECO:0000259" key="1">
    <source>
        <dbReference type="SMART" id="SM01235"/>
    </source>
</evidence>
<proteinExistence type="predicted"/>
<evidence type="ECO:0000313" key="2">
    <source>
        <dbReference type="EMBL" id="SKA18373.1"/>
    </source>
</evidence>
<dbReference type="EMBL" id="FUWH01000014">
    <property type="protein sequence ID" value="SKA18373.1"/>
    <property type="molecule type" value="Genomic_DNA"/>
</dbReference>
<sequence>MIKKILILLLTALIVIQFFRPQKNIASGPSANAIEKHFTVPAGIYQVLKRSCYDCHSNNTVYPWYNNFQPVAWLIAKDVKDGKRHFNFDEFNAYPNPKKKHKLEEFVDEIKDDKMPPGIYTVIHRNAVLSAGEKQQLIAWADSLQKSIN</sequence>
<protein>
    <submittedName>
        <fullName evidence="2">Haem-binding domain-containing protein</fullName>
    </submittedName>
</protein>
<dbReference type="AlphaFoldDB" id="A0A1T4RQZ9"/>
<evidence type="ECO:0000313" key="3">
    <source>
        <dbReference type="Proteomes" id="UP000190888"/>
    </source>
</evidence>
<gene>
    <name evidence="2" type="ORF">SAMN04488132_11415</name>
</gene>
<dbReference type="InterPro" id="IPR025992">
    <property type="entry name" value="Haem-bd"/>
</dbReference>
<dbReference type="OrthoDB" id="196738at2"/>
<dbReference type="SMART" id="SM01235">
    <property type="entry name" value="Haem_bd"/>
    <property type="match status" value="1"/>
</dbReference>
<accession>A0A1T4RQZ9</accession>
<organism evidence="2 3">
    <name type="scientific">Sediminibacterium ginsengisoli</name>
    <dbReference type="NCBI Taxonomy" id="413434"/>
    <lineage>
        <taxon>Bacteria</taxon>
        <taxon>Pseudomonadati</taxon>
        <taxon>Bacteroidota</taxon>
        <taxon>Chitinophagia</taxon>
        <taxon>Chitinophagales</taxon>
        <taxon>Chitinophagaceae</taxon>
        <taxon>Sediminibacterium</taxon>
    </lineage>
</organism>
<name>A0A1T4RQZ9_9BACT</name>
<dbReference type="Pfam" id="PF14376">
    <property type="entry name" value="Haem_bd"/>
    <property type="match status" value="1"/>
</dbReference>
<feature type="domain" description="Haem-binding" evidence="1">
    <location>
        <begin position="10"/>
        <end position="145"/>
    </location>
</feature>
<dbReference type="STRING" id="413434.SAMN04488132_11415"/>
<dbReference type="Proteomes" id="UP000190888">
    <property type="component" value="Unassembled WGS sequence"/>
</dbReference>
<reference evidence="2 3" key="1">
    <citation type="submission" date="2017-02" db="EMBL/GenBank/DDBJ databases">
        <authorList>
            <person name="Peterson S.W."/>
        </authorList>
    </citation>
    <scope>NUCLEOTIDE SEQUENCE [LARGE SCALE GENOMIC DNA]</scope>
    <source>
        <strain evidence="2 3">DSM 22335</strain>
    </source>
</reference>
<keyword evidence="3" id="KW-1185">Reference proteome</keyword>
<dbReference type="RefSeq" id="WP_078832727.1">
    <property type="nucleotide sequence ID" value="NZ_FUWH01000014.1"/>
</dbReference>